<dbReference type="Proteomes" id="UP001146793">
    <property type="component" value="Unassembled WGS sequence"/>
</dbReference>
<proteinExistence type="predicted"/>
<sequence>MNKYLNEESILVELSLALVLFKNKYQKTHAHKDLDHTKLGSFANSVCAQTVKEMVSLQPVKDLKKNYNLNLPTKKRRNKLLLIKKKNISNKECPTSKKYTYEDLKTFLHMKPRPSWLKRLETFYLYNPQLLVGWKKNYFKSSSPDGEKPKKIAVSKKLFRIFSNLTKKSTSKKDFLRVYKSSQRGVEEFFRKVGYMKEPNYSRKTVIFVLK</sequence>
<dbReference type="EMBL" id="JANTQA010000023">
    <property type="protein sequence ID" value="KAJ3444780.1"/>
    <property type="molecule type" value="Genomic_DNA"/>
</dbReference>
<evidence type="ECO:0000313" key="2">
    <source>
        <dbReference type="Proteomes" id="UP001146793"/>
    </source>
</evidence>
<gene>
    <name evidence="1" type="ORF">M0812_10641</name>
</gene>
<dbReference type="AlphaFoldDB" id="A0AAV7ZWG2"/>
<organism evidence="1 2">
    <name type="scientific">Anaeramoeba flamelloides</name>
    <dbReference type="NCBI Taxonomy" id="1746091"/>
    <lineage>
        <taxon>Eukaryota</taxon>
        <taxon>Metamonada</taxon>
        <taxon>Anaeramoebidae</taxon>
        <taxon>Anaeramoeba</taxon>
    </lineage>
</organism>
<name>A0AAV7ZWG2_9EUKA</name>
<accession>A0AAV7ZWG2</accession>
<comment type="caution">
    <text evidence="1">The sequence shown here is derived from an EMBL/GenBank/DDBJ whole genome shotgun (WGS) entry which is preliminary data.</text>
</comment>
<reference evidence="1" key="1">
    <citation type="submission" date="2022-08" db="EMBL/GenBank/DDBJ databases">
        <title>Novel sulphate-reducing endosymbionts in the free-living metamonad Anaeramoeba.</title>
        <authorList>
            <person name="Jerlstrom-Hultqvist J."/>
            <person name="Cepicka I."/>
            <person name="Gallot-Lavallee L."/>
            <person name="Salas-Leiva D."/>
            <person name="Curtis B.A."/>
            <person name="Zahonova K."/>
            <person name="Pipaliya S."/>
            <person name="Dacks J."/>
            <person name="Roger A.J."/>
        </authorList>
    </citation>
    <scope>NUCLEOTIDE SEQUENCE</scope>
    <source>
        <strain evidence="1">Busselton2</strain>
    </source>
</reference>
<evidence type="ECO:0000313" key="1">
    <source>
        <dbReference type="EMBL" id="KAJ3444780.1"/>
    </source>
</evidence>
<protein>
    <submittedName>
        <fullName evidence="1">Uncharacterized protein</fullName>
    </submittedName>
</protein>